<protein>
    <submittedName>
        <fullName evidence="1">Uncharacterized protein</fullName>
    </submittedName>
</protein>
<proteinExistence type="predicted"/>
<evidence type="ECO:0000313" key="1">
    <source>
        <dbReference type="EMBL" id="KAH7912454.1"/>
    </source>
</evidence>
<keyword evidence="2" id="KW-1185">Reference proteome</keyword>
<evidence type="ECO:0000313" key="2">
    <source>
        <dbReference type="Proteomes" id="UP000790377"/>
    </source>
</evidence>
<sequence length="943" mass="106266">MQCIWSKAYRSIWCTTINTLPRLTHPNFASSLRLPYSTPSVRLSSPHFGGRRAISSSVRSSLAPQVALQQKSQHFVSPADSLGDLSATPPPSLTRAQVSLAASRAVRVSCQNGAVADASYILNSLRGSAFTKEIRNSPIGNSLLKRTFYPIDFGGSVSPRLAAHGLLHHFIRAGEVAKAHQCARRLVRDGIKLRSTTLHAVIAAQVKVGVNPLRSLLPTKRPSGPDILTLRPDMASEEGVRYAISLVLLARRHRQRCSDHTYQSIIHACLLHGEIIAGSLLFVILIKDWEIKQKLRANLKAQIAEDETRTESAPRHLQGRWAALLADSKRAPPKRFMNSILARCEEDMLLDPGEDSAQTLRSTALQALANLAGLLDRRILPFTDVSSLVRVLSRCPKVPDKVWVVEGGREKPSRVEAYAYFHRVLHSFAHSPSYAGAHFKELDRQNRMPPLSRETYNSLLHYALRHRQSIPLATKVLHHMEHERSPPLKPDVATYNIVVRSGTLLRRNDLSEMVLAQLRKAKENEQHGITVHKPSPLSLIDEPPVHSISSLCPDAKRDAWTNGVLSADAHTLTSYIMHLTSTGQPQVVADVLFHVLPELSAVDHPSWGAATEENRKEMRRLNRDQRLARAVILGPWFFAAVLNALCKAGKTGLTERVWLLAKQAERASWTWAQRYGEEVQPWCLPVHAYTIMLQCYGAEARKGLRMRRPGSDQADWVPRSKLRVRGWAYFILATSKAQGDLSRRTSALRSSAVLYRAMFRGAQNIYDTLVSVGQADTHKIHIPRPDARFFNAALELFGRQPSMRTRNPHTSPARWSQKSRTANFRYTRYGKKPRGWNPFLMRLVKEMVTAGYPVPAAFQRLFTGHLPLNSTHFKDKVTLNQQPFKFPPPKKRPFRPHALSTLKERGVPIRHREWTQTGLKWRWKRRKRTVKQGDESNAGRKLS</sequence>
<dbReference type="Proteomes" id="UP000790377">
    <property type="component" value="Unassembled WGS sequence"/>
</dbReference>
<dbReference type="EMBL" id="MU267651">
    <property type="protein sequence ID" value="KAH7912454.1"/>
    <property type="molecule type" value="Genomic_DNA"/>
</dbReference>
<reference evidence="1" key="1">
    <citation type="journal article" date="2021" name="New Phytol.">
        <title>Evolutionary innovations through gain and loss of genes in the ectomycorrhizal Boletales.</title>
        <authorList>
            <person name="Wu G."/>
            <person name="Miyauchi S."/>
            <person name="Morin E."/>
            <person name="Kuo A."/>
            <person name="Drula E."/>
            <person name="Varga T."/>
            <person name="Kohler A."/>
            <person name="Feng B."/>
            <person name="Cao Y."/>
            <person name="Lipzen A."/>
            <person name="Daum C."/>
            <person name="Hundley H."/>
            <person name="Pangilinan J."/>
            <person name="Johnson J."/>
            <person name="Barry K."/>
            <person name="LaButti K."/>
            <person name="Ng V."/>
            <person name="Ahrendt S."/>
            <person name="Min B."/>
            <person name="Choi I.G."/>
            <person name="Park H."/>
            <person name="Plett J.M."/>
            <person name="Magnuson J."/>
            <person name="Spatafora J.W."/>
            <person name="Nagy L.G."/>
            <person name="Henrissat B."/>
            <person name="Grigoriev I.V."/>
            <person name="Yang Z.L."/>
            <person name="Xu J."/>
            <person name="Martin F.M."/>
        </authorList>
    </citation>
    <scope>NUCLEOTIDE SEQUENCE</scope>
    <source>
        <strain evidence="1">ATCC 28755</strain>
    </source>
</reference>
<gene>
    <name evidence="1" type="ORF">BJ138DRAFT_1178815</name>
</gene>
<comment type="caution">
    <text evidence="1">The sequence shown here is derived from an EMBL/GenBank/DDBJ whole genome shotgun (WGS) entry which is preliminary data.</text>
</comment>
<accession>A0ACB8AHS7</accession>
<organism evidence="1 2">
    <name type="scientific">Hygrophoropsis aurantiaca</name>
    <dbReference type="NCBI Taxonomy" id="72124"/>
    <lineage>
        <taxon>Eukaryota</taxon>
        <taxon>Fungi</taxon>
        <taxon>Dikarya</taxon>
        <taxon>Basidiomycota</taxon>
        <taxon>Agaricomycotina</taxon>
        <taxon>Agaricomycetes</taxon>
        <taxon>Agaricomycetidae</taxon>
        <taxon>Boletales</taxon>
        <taxon>Coniophorineae</taxon>
        <taxon>Hygrophoropsidaceae</taxon>
        <taxon>Hygrophoropsis</taxon>
    </lineage>
</organism>
<name>A0ACB8AHS7_9AGAM</name>